<dbReference type="InParanoid" id="A0A0C2TI77"/>
<feature type="signal peptide" evidence="1">
    <location>
        <begin position="1"/>
        <end position="23"/>
    </location>
</feature>
<organism evidence="2 3">
    <name type="scientific">Amanita muscaria (strain Koide BX008)</name>
    <dbReference type="NCBI Taxonomy" id="946122"/>
    <lineage>
        <taxon>Eukaryota</taxon>
        <taxon>Fungi</taxon>
        <taxon>Dikarya</taxon>
        <taxon>Basidiomycota</taxon>
        <taxon>Agaricomycotina</taxon>
        <taxon>Agaricomycetes</taxon>
        <taxon>Agaricomycetidae</taxon>
        <taxon>Agaricales</taxon>
        <taxon>Pluteineae</taxon>
        <taxon>Amanitaceae</taxon>
        <taxon>Amanita</taxon>
    </lineage>
</organism>
<name>A0A0C2TI77_AMAMK</name>
<evidence type="ECO:0000313" key="3">
    <source>
        <dbReference type="Proteomes" id="UP000054549"/>
    </source>
</evidence>
<proteinExistence type="predicted"/>
<sequence>MMVSRTLFVALAAVCTALQGAVAFPDAIGNDPAMLTKRVSSPEYCLASCNVYYRYRVGTPGYALCMRRCSGYYP</sequence>
<accession>A0A0C2TI77</accession>
<dbReference type="Proteomes" id="UP000054549">
    <property type="component" value="Unassembled WGS sequence"/>
</dbReference>
<evidence type="ECO:0000256" key="1">
    <source>
        <dbReference type="SAM" id="SignalP"/>
    </source>
</evidence>
<feature type="chain" id="PRO_5002172179" evidence="1">
    <location>
        <begin position="24"/>
        <end position="74"/>
    </location>
</feature>
<dbReference type="HOGENOM" id="CLU_2687271_0_0_1"/>
<reference evidence="2 3" key="1">
    <citation type="submission" date="2014-04" db="EMBL/GenBank/DDBJ databases">
        <title>Evolutionary Origins and Diversification of the Mycorrhizal Mutualists.</title>
        <authorList>
            <consortium name="DOE Joint Genome Institute"/>
            <consortium name="Mycorrhizal Genomics Consortium"/>
            <person name="Kohler A."/>
            <person name="Kuo A."/>
            <person name="Nagy L.G."/>
            <person name="Floudas D."/>
            <person name="Copeland A."/>
            <person name="Barry K.W."/>
            <person name="Cichocki N."/>
            <person name="Veneault-Fourrey C."/>
            <person name="LaButti K."/>
            <person name="Lindquist E.A."/>
            <person name="Lipzen A."/>
            <person name="Lundell T."/>
            <person name="Morin E."/>
            <person name="Murat C."/>
            <person name="Riley R."/>
            <person name="Ohm R."/>
            <person name="Sun H."/>
            <person name="Tunlid A."/>
            <person name="Henrissat B."/>
            <person name="Grigoriev I.V."/>
            <person name="Hibbett D.S."/>
            <person name="Martin F."/>
        </authorList>
    </citation>
    <scope>NUCLEOTIDE SEQUENCE [LARGE SCALE GENOMIC DNA]</scope>
    <source>
        <strain evidence="2 3">Koide BX008</strain>
    </source>
</reference>
<dbReference type="AlphaFoldDB" id="A0A0C2TI77"/>
<gene>
    <name evidence="2" type="ORF">M378DRAFT_373504</name>
</gene>
<keyword evidence="3" id="KW-1185">Reference proteome</keyword>
<keyword evidence="1" id="KW-0732">Signal</keyword>
<dbReference type="EMBL" id="KN818235">
    <property type="protein sequence ID" value="KIL66674.1"/>
    <property type="molecule type" value="Genomic_DNA"/>
</dbReference>
<evidence type="ECO:0000313" key="2">
    <source>
        <dbReference type="EMBL" id="KIL66674.1"/>
    </source>
</evidence>
<protein>
    <submittedName>
        <fullName evidence="2">Uncharacterized protein</fullName>
    </submittedName>
</protein>